<proteinExistence type="predicted"/>
<accession>A0A6A6QZG1</accession>
<reference evidence="2" key="1">
    <citation type="journal article" date="2020" name="Stud. Mycol.">
        <title>101 Dothideomycetes genomes: a test case for predicting lifestyles and emergence of pathogens.</title>
        <authorList>
            <person name="Haridas S."/>
            <person name="Albert R."/>
            <person name="Binder M."/>
            <person name="Bloem J."/>
            <person name="Labutti K."/>
            <person name="Salamov A."/>
            <person name="Andreopoulos B."/>
            <person name="Baker S."/>
            <person name="Barry K."/>
            <person name="Bills G."/>
            <person name="Bluhm B."/>
            <person name="Cannon C."/>
            <person name="Castanera R."/>
            <person name="Culley D."/>
            <person name="Daum C."/>
            <person name="Ezra D."/>
            <person name="Gonzalez J."/>
            <person name="Henrissat B."/>
            <person name="Kuo A."/>
            <person name="Liang C."/>
            <person name="Lipzen A."/>
            <person name="Lutzoni F."/>
            <person name="Magnuson J."/>
            <person name="Mondo S."/>
            <person name="Nolan M."/>
            <person name="Ohm R."/>
            <person name="Pangilinan J."/>
            <person name="Park H.-J."/>
            <person name="Ramirez L."/>
            <person name="Alfaro M."/>
            <person name="Sun H."/>
            <person name="Tritt A."/>
            <person name="Yoshinaga Y."/>
            <person name="Zwiers L.-H."/>
            <person name="Turgeon B."/>
            <person name="Goodwin S."/>
            <person name="Spatafora J."/>
            <person name="Crous P."/>
            <person name="Grigoriev I."/>
        </authorList>
    </citation>
    <scope>NUCLEOTIDE SEQUENCE</scope>
    <source>
        <strain evidence="2">CBS 269.34</strain>
    </source>
</reference>
<protein>
    <submittedName>
        <fullName evidence="2">Uncharacterized protein</fullName>
    </submittedName>
</protein>
<feature type="compositionally biased region" description="Low complexity" evidence="1">
    <location>
        <begin position="10"/>
        <end position="21"/>
    </location>
</feature>
<feature type="region of interest" description="Disordered" evidence="1">
    <location>
        <begin position="1"/>
        <end position="21"/>
    </location>
</feature>
<sequence>MRLSSNPGWPTSSHSPSATASQVCGPCSNGYHASRDASEATEAGRCPLRMLAAFRGPIHRAAGDLPTRCLPYAALRGRCLTVPRALMSLATDHPRNAMSVPGHGRRNRNPGKCDISLRFEHHLGAVCSERAVAEGKWPAATSCHAISSSSRWGQHGNPGCVDHGTLHRMASR</sequence>
<evidence type="ECO:0000256" key="1">
    <source>
        <dbReference type="SAM" id="MobiDB-lite"/>
    </source>
</evidence>
<dbReference type="EMBL" id="MU004186">
    <property type="protein sequence ID" value="KAF2497492.1"/>
    <property type="molecule type" value="Genomic_DNA"/>
</dbReference>
<evidence type="ECO:0000313" key="3">
    <source>
        <dbReference type="Proteomes" id="UP000799750"/>
    </source>
</evidence>
<organism evidence="2 3">
    <name type="scientific">Lophium mytilinum</name>
    <dbReference type="NCBI Taxonomy" id="390894"/>
    <lineage>
        <taxon>Eukaryota</taxon>
        <taxon>Fungi</taxon>
        <taxon>Dikarya</taxon>
        <taxon>Ascomycota</taxon>
        <taxon>Pezizomycotina</taxon>
        <taxon>Dothideomycetes</taxon>
        <taxon>Pleosporomycetidae</taxon>
        <taxon>Mytilinidiales</taxon>
        <taxon>Mytilinidiaceae</taxon>
        <taxon>Lophium</taxon>
    </lineage>
</organism>
<keyword evidence="3" id="KW-1185">Reference proteome</keyword>
<gene>
    <name evidence="2" type="ORF">BU16DRAFT_525150</name>
</gene>
<name>A0A6A6QZG1_9PEZI</name>
<dbReference type="Proteomes" id="UP000799750">
    <property type="component" value="Unassembled WGS sequence"/>
</dbReference>
<dbReference type="AlphaFoldDB" id="A0A6A6QZG1"/>
<evidence type="ECO:0000313" key="2">
    <source>
        <dbReference type="EMBL" id="KAF2497492.1"/>
    </source>
</evidence>